<proteinExistence type="inferred from homology"/>
<dbReference type="Proteomes" id="UP000550787">
    <property type="component" value="Unassembled WGS sequence"/>
</dbReference>
<comment type="function">
    <text evidence="5">This is one of the proteins that binds to the 5S RNA in the ribosome where it forms part of the central protuberance.</text>
</comment>
<dbReference type="SMR" id="A0A7W4FET5"/>
<evidence type="ECO:0000256" key="6">
    <source>
        <dbReference type="SAM" id="MobiDB-lite"/>
    </source>
</evidence>
<dbReference type="PANTHER" id="PTHR33284">
    <property type="entry name" value="RIBOSOMAL PROTEIN L25/GLN-TRNA SYNTHETASE, ANTI-CODON-BINDING DOMAIN-CONTAINING PROTEIN"/>
    <property type="match status" value="1"/>
</dbReference>
<dbReference type="GO" id="GO:0006412">
    <property type="term" value="P:translation"/>
    <property type="evidence" value="ECO:0007669"/>
    <property type="project" value="UniProtKB-UniRule"/>
</dbReference>
<evidence type="ECO:0000313" key="9">
    <source>
        <dbReference type="EMBL" id="MBB2156194.1"/>
    </source>
</evidence>
<dbReference type="RefSeq" id="WP_012223786.1">
    <property type="nucleotide sequence ID" value="NZ_JABEQG010000010.1"/>
</dbReference>
<keyword evidence="4 5" id="KW-0687">Ribonucleoprotein</keyword>
<dbReference type="InterPro" id="IPR037121">
    <property type="entry name" value="Ribosomal_bL25_C"/>
</dbReference>
<feature type="region of interest" description="Disordered" evidence="6">
    <location>
        <begin position="1"/>
        <end position="23"/>
    </location>
</feature>
<dbReference type="AlphaFoldDB" id="A0A7W4FET5"/>
<dbReference type="EMBL" id="JABEQG010000010">
    <property type="protein sequence ID" value="MBB2156194.1"/>
    <property type="molecule type" value="Genomic_DNA"/>
</dbReference>
<dbReference type="GO" id="GO:0003735">
    <property type="term" value="F:structural constituent of ribosome"/>
    <property type="evidence" value="ECO:0007669"/>
    <property type="project" value="InterPro"/>
</dbReference>
<dbReference type="InterPro" id="IPR029751">
    <property type="entry name" value="Ribosomal_L25_dom"/>
</dbReference>
<dbReference type="Pfam" id="PF01386">
    <property type="entry name" value="Ribosomal_L25p"/>
    <property type="match status" value="1"/>
</dbReference>
<evidence type="ECO:0000256" key="4">
    <source>
        <dbReference type="ARBA" id="ARBA00023274"/>
    </source>
</evidence>
<reference evidence="9 10" key="1">
    <citation type="submission" date="2020-04" db="EMBL/GenBank/DDBJ databases">
        <title>Description of novel Gluconacetobacter.</title>
        <authorList>
            <person name="Sombolestani A."/>
        </authorList>
    </citation>
    <scope>NUCLEOTIDE SEQUENCE [LARGE SCALE GENOMIC DNA]</scope>
    <source>
        <strain evidence="9 10">LMG 7603</strain>
    </source>
</reference>
<dbReference type="CDD" id="cd00495">
    <property type="entry name" value="Ribosomal_L25_TL5_CTC"/>
    <property type="match status" value="1"/>
</dbReference>
<feature type="domain" description="Large ribosomal subunit protein bL25 L25" evidence="7">
    <location>
        <begin position="7"/>
        <end position="94"/>
    </location>
</feature>
<dbReference type="NCBIfam" id="TIGR00731">
    <property type="entry name" value="bL25_bact_ctc"/>
    <property type="match status" value="1"/>
</dbReference>
<comment type="similarity">
    <text evidence="5">Belongs to the bacterial ribosomal protein bL25 family. CTC subfamily.</text>
</comment>
<dbReference type="HAMAP" id="MF_01334">
    <property type="entry name" value="Ribosomal_bL25_CTC"/>
    <property type="match status" value="1"/>
</dbReference>
<dbReference type="NCBIfam" id="NF004128">
    <property type="entry name" value="PRK05618.1-2"/>
    <property type="match status" value="1"/>
</dbReference>
<organism evidence="9 10">
    <name type="scientific">Gluconacetobacter diazotrophicus</name>
    <name type="common">Acetobacter diazotrophicus</name>
    <dbReference type="NCBI Taxonomy" id="33996"/>
    <lineage>
        <taxon>Bacteria</taxon>
        <taxon>Pseudomonadati</taxon>
        <taxon>Pseudomonadota</taxon>
        <taxon>Alphaproteobacteria</taxon>
        <taxon>Acetobacterales</taxon>
        <taxon>Acetobacteraceae</taxon>
        <taxon>Gluconacetobacter</taxon>
    </lineage>
</organism>
<dbReference type="GO" id="GO:0008097">
    <property type="term" value="F:5S rRNA binding"/>
    <property type="evidence" value="ECO:0007669"/>
    <property type="project" value="InterPro"/>
</dbReference>
<evidence type="ECO:0000313" key="10">
    <source>
        <dbReference type="Proteomes" id="UP000550787"/>
    </source>
</evidence>
<evidence type="ECO:0000256" key="1">
    <source>
        <dbReference type="ARBA" id="ARBA00022730"/>
    </source>
</evidence>
<keyword evidence="2 5" id="KW-0694">RNA-binding</keyword>
<dbReference type="InterPro" id="IPR011035">
    <property type="entry name" value="Ribosomal_bL25/Gln-tRNA_synth"/>
</dbReference>
<comment type="caution">
    <text evidence="9">The sequence shown here is derived from an EMBL/GenBank/DDBJ whole genome shotgun (WGS) entry which is preliminary data.</text>
</comment>
<dbReference type="InterPro" id="IPR020056">
    <property type="entry name" value="Rbsml_bL25/Gln-tRNA_synth_N"/>
</dbReference>
<gene>
    <name evidence="5" type="primary">rplY</name>
    <name evidence="5" type="synonym">ctc</name>
    <name evidence="9" type="ORF">HLH33_07705</name>
</gene>
<evidence type="ECO:0000259" key="8">
    <source>
        <dbReference type="Pfam" id="PF14693"/>
    </source>
</evidence>
<dbReference type="Pfam" id="PF14693">
    <property type="entry name" value="Ribosomal_TL5_C"/>
    <property type="match status" value="1"/>
</dbReference>
<keyword evidence="1 5" id="KW-0699">rRNA-binding</keyword>
<comment type="subunit">
    <text evidence="5">Part of the 50S ribosomal subunit; part of the 5S rRNA/L5/L18/L25 subcomplex. Contacts the 5S rRNA. Binds to the 5S rRNA independently of L5 and L18.</text>
</comment>
<protein>
    <recommendedName>
        <fullName evidence="5">Large ribosomal subunit protein bL25</fullName>
    </recommendedName>
    <alternativeName>
        <fullName evidence="5">General stress protein CTC</fullName>
    </alternativeName>
</protein>
<dbReference type="Gene3D" id="2.40.240.10">
    <property type="entry name" value="Ribosomal Protein L25, Chain P"/>
    <property type="match status" value="1"/>
</dbReference>
<dbReference type="PANTHER" id="PTHR33284:SF1">
    <property type="entry name" value="RIBOSOMAL PROTEIN L25_GLN-TRNA SYNTHETASE, ANTI-CODON-BINDING DOMAIN-CONTAINING PROTEIN"/>
    <property type="match status" value="1"/>
</dbReference>
<name>A0A7W4FET5_GLUDI</name>
<evidence type="ECO:0000256" key="3">
    <source>
        <dbReference type="ARBA" id="ARBA00022980"/>
    </source>
</evidence>
<evidence type="ECO:0000256" key="5">
    <source>
        <dbReference type="HAMAP-Rule" id="MF_01334"/>
    </source>
</evidence>
<evidence type="ECO:0000259" key="7">
    <source>
        <dbReference type="Pfam" id="PF01386"/>
    </source>
</evidence>
<keyword evidence="3 5" id="KW-0689">Ribosomal protein</keyword>
<feature type="domain" description="Large ribosomal subunit protein bL25 beta" evidence="8">
    <location>
        <begin position="103"/>
        <end position="187"/>
    </location>
</feature>
<dbReference type="Gene3D" id="2.170.120.20">
    <property type="entry name" value="Ribosomal protein L25, beta domain"/>
    <property type="match status" value="1"/>
</dbReference>
<accession>A0A7W4FET5</accession>
<dbReference type="GO" id="GO:0022625">
    <property type="term" value="C:cytosolic large ribosomal subunit"/>
    <property type="evidence" value="ECO:0007669"/>
    <property type="project" value="TreeGrafter"/>
</dbReference>
<dbReference type="InterPro" id="IPR020057">
    <property type="entry name" value="Ribosomal_bL25_b-dom"/>
</dbReference>
<evidence type="ECO:0000256" key="2">
    <source>
        <dbReference type="ARBA" id="ARBA00022884"/>
    </source>
</evidence>
<dbReference type="InterPro" id="IPR001021">
    <property type="entry name" value="Ribosomal_bL25_long"/>
</dbReference>
<dbReference type="OMA" id="CLPADIP"/>
<dbReference type="SUPFAM" id="SSF50715">
    <property type="entry name" value="Ribosomal protein L25-like"/>
    <property type="match status" value="1"/>
</dbReference>
<sequence length="206" mass="22155">MTQFTKLEASSRAKAGKGAARATRRDGQVPAVIYGAKQEPTLVALDPRLVVREMQRGGWRSRVYDVTVDGASSPALMREIQLHPVSDKPIHVDFQRLAAGERVHVEVRIVFTGEDKSPGIKRGGVLNIVRHTVEVSADPANIPESFTVDLSQLDIHDNVRWDDLQGTGSVTPTLQIPNFVIATVAAPSADETPEPAAAPAAAPAKK</sequence>
<dbReference type="InterPro" id="IPR020930">
    <property type="entry name" value="Ribosomal_uL5_bac-type"/>
</dbReference>
<feature type="compositionally biased region" description="Low complexity" evidence="6">
    <location>
        <begin position="10"/>
        <end position="21"/>
    </location>
</feature>